<dbReference type="GO" id="GO:0055088">
    <property type="term" value="P:lipid homeostasis"/>
    <property type="evidence" value="ECO:0007669"/>
    <property type="project" value="TreeGrafter"/>
</dbReference>
<comment type="pathway">
    <text evidence="2">Lipid metabolism; peroxisomal fatty acid beta-oxidation.</text>
</comment>
<evidence type="ECO:0000256" key="5">
    <source>
        <dbReference type="ARBA" id="ARBA00023002"/>
    </source>
</evidence>
<dbReference type="EMBL" id="JACYCF010000008">
    <property type="protein sequence ID" value="KAF8755624.1"/>
    <property type="molecule type" value="Genomic_DNA"/>
</dbReference>
<keyword evidence="4 6" id="KW-0285">Flavoprotein</keyword>
<comment type="caution">
    <text evidence="11">The sequence shown here is derived from an EMBL/GenBank/DDBJ whole genome shotgun (WGS) entry which is preliminary data.</text>
</comment>
<dbReference type="Gene3D" id="1.20.140.10">
    <property type="entry name" value="Butyryl-CoA Dehydrogenase, subunit A, domain 3"/>
    <property type="match status" value="2"/>
</dbReference>
<dbReference type="PIRSF" id="PIRSF000168">
    <property type="entry name" value="Acyl-CoA_oxidase"/>
    <property type="match status" value="1"/>
</dbReference>
<accession>A0A8H7IDX3</accession>
<evidence type="ECO:0000256" key="8">
    <source>
        <dbReference type="PIRSR" id="PIRSR000168-2"/>
    </source>
</evidence>
<evidence type="ECO:0000313" key="12">
    <source>
        <dbReference type="Proteomes" id="UP000614334"/>
    </source>
</evidence>
<dbReference type="InterPro" id="IPR036250">
    <property type="entry name" value="AcylCo_DH-like_C"/>
</dbReference>
<keyword evidence="6 8" id="KW-0274">FAD</keyword>
<comment type="catalytic activity">
    <reaction evidence="1">
        <text>a 2,3-saturated acyl-CoA + O2 = a (2E)-enoyl-CoA + H2O2</text>
        <dbReference type="Rhea" id="RHEA:38959"/>
        <dbReference type="ChEBI" id="CHEBI:15379"/>
        <dbReference type="ChEBI" id="CHEBI:16240"/>
        <dbReference type="ChEBI" id="CHEBI:58856"/>
        <dbReference type="ChEBI" id="CHEBI:65111"/>
        <dbReference type="EC" id="1.3.3.6"/>
    </reaction>
</comment>
<keyword evidence="5" id="KW-0560">Oxidoreductase</keyword>
<dbReference type="InterPro" id="IPR009100">
    <property type="entry name" value="AcylCoA_DH/oxidase_NM_dom_sf"/>
</dbReference>
<dbReference type="Pfam" id="PF02770">
    <property type="entry name" value="Acyl-CoA_dh_M"/>
    <property type="match status" value="1"/>
</dbReference>
<protein>
    <recommendedName>
        <fullName evidence="6">Acyl-coenzyme A oxidase</fullName>
    </recommendedName>
</protein>
<dbReference type="FunFam" id="2.40.110.10:FF:000005">
    <property type="entry name" value="Acyl-coenzyme A oxidase"/>
    <property type="match status" value="1"/>
</dbReference>
<evidence type="ECO:0000256" key="2">
    <source>
        <dbReference type="ARBA" id="ARBA00004846"/>
    </source>
</evidence>
<organism evidence="11 12">
    <name type="scientific">Rhizoctonia solani</name>
    <dbReference type="NCBI Taxonomy" id="456999"/>
    <lineage>
        <taxon>Eukaryota</taxon>
        <taxon>Fungi</taxon>
        <taxon>Dikarya</taxon>
        <taxon>Basidiomycota</taxon>
        <taxon>Agaricomycotina</taxon>
        <taxon>Agaricomycetes</taxon>
        <taxon>Cantharellales</taxon>
        <taxon>Ceratobasidiaceae</taxon>
        <taxon>Rhizoctonia</taxon>
    </lineage>
</organism>
<dbReference type="PANTHER" id="PTHR10909">
    <property type="entry name" value="ELECTRON TRANSPORT OXIDOREDUCTASE"/>
    <property type="match status" value="1"/>
</dbReference>
<dbReference type="UniPathway" id="UPA00661"/>
<dbReference type="InterPro" id="IPR012258">
    <property type="entry name" value="Acyl-CoA_oxidase"/>
</dbReference>
<dbReference type="SUPFAM" id="SSF56645">
    <property type="entry name" value="Acyl-CoA dehydrogenase NM domain-like"/>
    <property type="match status" value="1"/>
</dbReference>
<dbReference type="SUPFAM" id="SSF47203">
    <property type="entry name" value="Acyl-CoA dehydrogenase C-terminal domain-like"/>
    <property type="match status" value="2"/>
</dbReference>
<evidence type="ECO:0000256" key="4">
    <source>
        <dbReference type="ARBA" id="ARBA00022630"/>
    </source>
</evidence>
<name>A0A8H7IDX3_9AGAM</name>
<dbReference type="InterPro" id="IPR006091">
    <property type="entry name" value="Acyl-CoA_Oxase/DH_mid-dom"/>
</dbReference>
<evidence type="ECO:0000256" key="6">
    <source>
        <dbReference type="PIRNR" id="PIRNR000168"/>
    </source>
</evidence>
<sequence length="618" mass="68411">MAPYAPPPAYFKVEELKRVFDHDNFDKRDAFRALADEPLFVPRHNVSLSYERELALDRLKRVSETKMISVFDFEKNPLNVMAAHELAGMLDPSFTTKMTVQYNLFGGTVLKLGTSRHRKYLHGVDDMSVIGCFALTELGYGNNAVEMETTAIWDPKTKEFIINTPSVIAQKYWITNSAVHANYAVVFAQLIFEGTNEGIHAFLVRIRDESGAPCPGVSIHDMGKKMDCNGVDNGKLAFEHVRCPREALLNRWSDVDEQGRFKSTITNRRARFLKVADQLLAGRLCIASMILGSAKSSLGIALRFSATRETVGESGKSDTPILAYQLQQLALVPFSHEPLFSTADCTSLNEHGPRLDSRPHHWTMCERSEGEVRWARISECEPDGPERWFSHAGITAEGDNAVLTQKVAKELLAAIDNGSYKLITHDPSQAKNWNIATDLEACVKLMQLRETLLVQKLQKDLAGLMKSGKSLYQAWMFHLSDGIQAAAVAFGERVSSDEMFRLVKSTSGGTSKILTTLLHVSLLQILTTTPTLLASGLITPSQHNAARERLESLVREELGPQALHVVDAWGLPSQVLRETPAASVGGNGGWDVFNMGDNKGEVVGSAGREGREEWKAKL</sequence>
<evidence type="ECO:0000256" key="1">
    <source>
        <dbReference type="ARBA" id="ARBA00001201"/>
    </source>
</evidence>
<dbReference type="GO" id="GO:0005777">
    <property type="term" value="C:peroxisome"/>
    <property type="evidence" value="ECO:0007669"/>
    <property type="project" value="InterPro"/>
</dbReference>
<evidence type="ECO:0000313" key="11">
    <source>
        <dbReference type="EMBL" id="KAF8755624.1"/>
    </source>
</evidence>
<dbReference type="GO" id="GO:0033540">
    <property type="term" value="P:fatty acid beta-oxidation using acyl-CoA oxidase"/>
    <property type="evidence" value="ECO:0007669"/>
    <property type="project" value="UniProtKB-UniPathway"/>
</dbReference>
<comment type="similarity">
    <text evidence="3 6">Belongs to the acyl-CoA oxidase family.</text>
</comment>
<dbReference type="Proteomes" id="UP000614334">
    <property type="component" value="Unassembled WGS sequence"/>
</dbReference>
<dbReference type="InterPro" id="IPR046373">
    <property type="entry name" value="Acyl-CoA_Oxase/DH_mid-dom_sf"/>
</dbReference>
<feature type="domain" description="Acyl-CoA oxidase C-terminal" evidence="9">
    <location>
        <begin position="438"/>
        <end position="576"/>
    </location>
</feature>
<gene>
    <name evidence="11" type="ORF">RHS01_05352</name>
</gene>
<feature type="active site" description="Proton acceptor" evidence="7">
    <location>
        <position position="397"/>
    </location>
</feature>
<dbReference type="GO" id="GO:0003997">
    <property type="term" value="F:acyl-CoA oxidase activity"/>
    <property type="evidence" value="ECO:0007669"/>
    <property type="project" value="UniProtKB-EC"/>
</dbReference>
<evidence type="ECO:0000259" key="10">
    <source>
        <dbReference type="Pfam" id="PF02770"/>
    </source>
</evidence>
<proteinExistence type="inferred from homology"/>
<dbReference type="Gene3D" id="2.40.110.10">
    <property type="entry name" value="Butyryl-CoA Dehydrogenase, subunit A, domain 2"/>
    <property type="match status" value="1"/>
</dbReference>
<evidence type="ECO:0000256" key="7">
    <source>
        <dbReference type="PIRSR" id="PIRSR000168-1"/>
    </source>
</evidence>
<dbReference type="AlphaFoldDB" id="A0A8H7IDX3"/>
<reference evidence="11" key="1">
    <citation type="submission" date="2020-09" db="EMBL/GenBank/DDBJ databases">
        <title>Comparative genome analyses of four rice-infecting Rhizoctonia solani isolates reveal extensive enrichment of homogalacturonan modification genes.</title>
        <authorList>
            <person name="Lee D.-Y."/>
            <person name="Jeon J."/>
            <person name="Kim K.-T."/>
            <person name="Cheong K."/>
            <person name="Song H."/>
            <person name="Choi G."/>
            <person name="Ko J."/>
            <person name="Opiyo S.O."/>
            <person name="Zuo S."/>
            <person name="Madhav S."/>
            <person name="Lee Y.-H."/>
            <person name="Wang G.-L."/>
        </authorList>
    </citation>
    <scope>NUCLEOTIDE SEQUENCE</scope>
    <source>
        <strain evidence="11">AG1-IA B2</strain>
    </source>
</reference>
<dbReference type="GO" id="GO:0005504">
    <property type="term" value="F:fatty acid binding"/>
    <property type="evidence" value="ECO:0007669"/>
    <property type="project" value="TreeGrafter"/>
</dbReference>
<evidence type="ECO:0000256" key="3">
    <source>
        <dbReference type="ARBA" id="ARBA00006288"/>
    </source>
</evidence>
<evidence type="ECO:0000259" key="9">
    <source>
        <dbReference type="Pfam" id="PF01756"/>
    </source>
</evidence>
<feature type="domain" description="Acyl-CoA oxidase/dehydrogenase middle" evidence="10">
    <location>
        <begin position="132"/>
        <end position="241"/>
    </location>
</feature>
<dbReference type="InterPro" id="IPR002655">
    <property type="entry name" value="Acyl-CoA_oxidase_C"/>
</dbReference>
<dbReference type="PANTHER" id="PTHR10909:SF382">
    <property type="entry name" value="ACYL-COENZYME A OXIDASE"/>
    <property type="match status" value="1"/>
</dbReference>
<dbReference type="Pfam" id="PF01756">
    <property type="entry name" value="ACOX"/>
    <property type="match status" value="1"/>
</dbReference>
<feature type="binding site" evidence="8">
    <location>
        <position position="136"/>
    </location>
    <ligand>
        <name>FAD</name>
        <dbReference type="ChEBI" id="CHEBI:57692"/>
    </ligand>
</feature>
<dbReference type="GO" id="GO:0071949">
    <property type="term" value="F:FAD binding"/>
    <property type="evidence" value="ECO:0007669"/>
    <property type="project" value="InterPro"/>
</dbReference>